<gene>
    <name evidence="3" type="ORF">A6X21_07370</name>
</gene>
<organism evidence="3 4">
    <name type="scientific">Planctopirus hydrillae</name>
    <dbReference type="NCBI Taxonomy" id="1841610"/>
    <lineage>
        <taxon>Bacteria</taxon>
        <taxon>Pseudomonadati</taxon>
        <taxon>Planctomycetota</taxon>
        <taxon>Planctomycetia</taxon>
        <taxon>Planctomycetales</taxon>
        <taxon>Planctomycetaceae</taxon>
        <taxon>Planctopirus</taxon>
    </lineage>
</organism>
<dbReference type="PANTHER" id="PTHR43674">
    <property type="entry name" value="NITRILASE C965.09-RELATED"/>
    <property type="match status" value="1"/>
</dbReference>
<reference evidence="3 4" key="1">
    <citation type="submission" date="2016-05" db="EMBL/GenBank/DDBJ databases">
        <title>Genomic and physiological characterization of Planctopirus sp. isolated from fresh water lake.</title>
        <authorList>
            <person name="Subhash Y."/>
            <person name="Ramana C."/>
        </authorList>
    </citation>
    <scope>NUCLEOTIDE SEQUENCE [LARGE SCALE GENOMIC DNA]</scope>
    <source>
        <strain evidence="3 4">JC280</strain>
    </source>
</reference>
<keyword evidence="1 3" id="KW-0378">Hydrolase</keyword>
<dbReference type="PROSITE" id="PS50263">
    <property type="entry name" value="CN_HYDROLASE"/>
    <property type="match status" value="1"/>
</dbReference>
<dbReference type="Proteomes" id="UP000094828">
    <property type="component" value="Unassembled WGS sequence"/>
</dbReference>
<dbReference type="Gene3D" id="3.60.110.10">
    <property type="entry name" value="Carbon-nitrogen hydrolase"/>
    <property type="match status" value="1"/>
</dbReference>
<dbReference type="OrthoDB" id="2826359at2"/>
<evidence type="ECO:0000313" key="3">
    <source>
        <dbReference type="EMBL" id="ODA29796.1"/>
    </source>
</evidence>
<dbReference type="EMBL" id="LYDR01000123">
    <property type="protein sequence ID" value="ODA29796.1"/>
    <property type="molecule type" value="Genomic_DNA"/>
</dbReference>
<dbReference type="SUPFAM" id="SSF56317">
    <property type="entry name" value="Carbon-nitrogen hydrolase"/>
    <property type="match status" value="1"/>
</dbReference>
<evidence type="ECO:0000256" key="1">
    <source>
        <dbReference type="ARBA" id="ARBA00022801"/>
    </source>
</evidence>
<dbReference type="InterPro" id="IPR003010">
    <property type="entry name" value="C-N_Hydrolase"/>
</dbReference>
<dbReference type="Pfam" id="PF00795">
    <property type="entry name" value="CN_hydrolase"/>
    <property type="match status" value="1"/>
</dbReference>
<feature type="domain" description="CN hydrolase" evidence="2">
    <location>
        <begin position="20"/>
        <end position="265"/>
    </location>
</feature>
<dbReference type="STRING" id="1841610.A6X21_07370"/>
<dbReference type="InterPro" id="IPR050345">
    <property type="entry name" value="Aliph_Amidase/BUP"/>
</dbReference>
<proteinExistence type="predicted"/>
<sequence length="316" mass="34532">MTASSVVSDSFVEGKAFPRIELAIVQMDVSIAEPAHNCERMLGYLREAASHGARLIVFPECALSGYCTSSLEETRKLAEPIVNPWYQKLQAACAELRVYAIYGQLEIESQTAGIDELPVYNTAVAIGPHGVIHTYRKTHLPFIGADRFTSYGAGPLSVFEIEGVRIGLLICYDGGFPEPSRVLAIEGADLILLPTNWPTTAQVFAAHACQMRSMESTVFFASSSRVGIERDVRFIGQSRICSPLGHEMTAADDQSEVILYATIDTKLSRTKHLIRTAGESEVNRVADRRPELYAALAIPHNLPRAGGRPAPVNKID</sequence>
<dbReference type="AlphaFoldDB" id="A0A1C3E995"/>
<name>A0A1C3E995_9PLAN</name>
<protein>
    <submittedName>
        <fullName evidence="3">Amidohydrolase</fullName>
    </submittedName>
</protein>
<evidence type="ECO:0000313" key="4">
    <source>
        <dbReference type="Proteomes" id="UP000094828"/>
    </source>
</evidence>
<dbReference type="InterPro" id="IPR036526">
    <property type="entry name" value="C-N_Hydrolase_sf"/>
</dbReference>
<dbReference type="CDD" id="cd07197">
    <property type="entry name" value="nitrilase"/>
    <property type="match status" value="1"/>
</dbReference>
<dbReference type="GO" id="GO:0016811">
    <property type="term" value="F:hydrolase activity, acting on carbon-nitrogen (but not peptide) bonds, in linear amides"/>
    <property type="evidence" value="ECO:0007669"/>
    <property type="project" value="UniProtKB-ARBA"/>
</dbReference>
<evidence type="ECO:0000259" key="2">
    <source>
        <dbReference type="PROSITE" id="PS50263"/>
    </source>
</evidence>
<accession>A0A1C3E995</accession>
<comment type="caution">
    <text evidence="3">The sequence shown here is derived from an EMBL/GenBank/DDBJ whole genome shotgun (WGS) entry which is preliminary data.</text>
</comment>
<keyword evidence="4" id="KW-1185">Reference proteome</keyword>
<dbReference type="RefSeq" id="WP_068849235.1">
    <property type="nucleotide sequence ID" value="NZ_LYDR01000123.1"/>
</dbReference>
<dbReference type="PANTHER" id="PTHR43674:SF2">
    <property type="entry name" value="BETA-UREIDOPROPIONASE"/>
    <property type="match status" value="1"/>
</dbReference>